<accession>A0A1B7VKH7</accession>
<evidence type="ECO:0000313" key="2">
    <source>
        <dbReference type="Proteomes" id="UP000092382"/>
    </source>
</evidence>
<dbReference type="Proteomes" id="UP000092382">
    <property type="component" value="Unassembled WGS sequence"/>
</dbReference>
<organism evidence="1 2">
    <name type="scientific">Aphanizomenon flos-aquae LD13</name>
    <dbReference type="NCBI Taxonomy" id="1710894"/>
    <lineage>
        <taxon>Bacteria</taxon>
        <taxon>Bacillati</taxon>
        <taxon>Cyanobacteriota</taxon>
        <taxon>Cyanophyceae</taxon>
        <taxon>Nostocales</taxon>
        <taxon>Aphanizomenonaceae</taxon>
        <taxon>Aphanizomenon</taxon>
    </lineage>
</organism>
<dbReference type="STRING" id="1803587.GCA_001593825_00126"/>
<reference evidence="1 2" key="1">
    <citation type="submission" date="2015-09" db="EMBL/GenBank/DDBJ databases">
        <title>Whole genome shotgun sequence assembly of Aphanizomenon flos-aquae UKL13.</title>
        <authorList>
            <person name="Driscoll C."/>
        </authorList>
    </citation>
    <scope>NUCLEOTIDE SEQUENCE [LARGE SCALE GENOMIC DNA]</scope>
    <source>
        <strain evidence="1">MDT13</strain>
    </source>
</reference>
<evidence type="ECO:0000313" key="1">
    <source>
        <dbReference type="EMBL" id="OBQ19918.1"/>
    </source>
</evidence>
<comment type="caution">
    <text evidence="1">The sequence shown here is derived from an EMBL/GenBank/DDBJ whole genome shotgun (WGS) entry which is preliminary data.</text>
</comment>
<name>A0A1B7VKH7_APHFL</name>
<dbReference type="AlphaFoldDB" id="A0A1B7VKH7"/>
<dbReference type="EMBL" id="LJOY01000081">
    <property type="protein sequence ID" value="OBQ19918.1"/>
    <property type="molecule type" value="Genomic_DNA"/>
</dbReference>
<sequence length="233" mass="27800">MGKQKQSRDNKQPKDKIITNPENIIKGINKSCQHYFNESTFVLSHILSPHGYRYIISGNHMTKALNLHKNDKEEVKVLKWFDNFWLYIDIRFEKSETDMLNTFISLSVFQGQNYDENKTQLFRAEWDNFDNDDRHPQPHWHIYSDHDSKDKNFVELIDENKGEENFENFLKQPSIDIKRFHFAMNGDWANSKDHTHKLTDEETIRNWFKGLLGHIKHQLDYVSKLNTNSAKLN</sequence>
<gene>
    <name evidence="1" type="ORF">AN481_17370</name>
</gene>
<protein>
    <submittedName>
        <fullName evidence="1">Uncharacterized protein</fullName>
    </submittedName>
</protein>
<proteinExistence type="predicted"/>
<dbReference type="PATRIC" id="fig|1710894.3.peg.2504"/>